<comment type="caution">
    <text evidence="2">The sequence shown here is derived from an EMBL/GenBank/DDBJ whole genome shotgun (WGS) entry which is preliminary data.</text>
</comment>
<protein>
    <submittedName>
        <fullName evidence="2">Uncharacterized protein</fullName>
    </submittedName>
</protein>
<organism evidence="2 3">
    <name type="scientific">Candidatus Iainarchaeum sp</name>
    <dbReference type="NCBI Taxonomy" id="3101447"/>
    <lineage>
        <taxon>Archaea</taxon>
        <taxon>Candidatus Iainarchaeota</taxon>
        <taxon>Candidatus Iainarchaeia</taxon>
        <taxon>Candidatus Iainarchaeales</taxon>
        <taxon>Candidatus Iainarchaeaceae</taxon>
        <taxon>Candidatus Iainarchaeum</taxon>
    </lineage>
</organism>
<evidence type="ECO:0000256" key="1">
    <source>
        <dbReference type="SAM" id="Coils"/>
    </source>
</evidence>
<evidence type="ECO:0000313" key="2">
    <source>
        <dbReference type="EMBL" id="HIH08248.1"/>
    </source>
</evidence>
<sequence>MAESIVLAQKVHEEVEELQSRISGKQWKDYTRNSFIYNLTQTISSLEETAALLEELQLNFEGQALNGPDIGKHSKELGELISLLKRNQKMEESRLQRARERGIAELGDETGSKELYSELEQKVLGMLLKTRYALERVDLFLRKKEARPFMESSHKRNILELLEQKEDEFQNLKHRYEELRNKSLVGRLEEGTSSDLEMELQELSRNLERHSTLLEKELDSNRKSVEMLLASQQELDGRIKATEELTSQFMKKALEVILMLKKERDYAKKIVLDIEHETLQLRRTYSKELLDLEHEKENAKTEAFNKFKKSIVEMQKDLEEKTSLLKHLREILSEKEKKIQKLQETKSTGKKKKNKK</sequence>
<name>A0A7J4IRW8_9ARCH</name>
<dbReference type="Proteomes" id="UP000577419">
    <property type="component" value="Unassembled WGS sequence"/>
</dbReference>
<gene>
    <name evidence="2" type="ORF">HA237_02655</name>
</gene>
<dbReference type="AlphaFoldDB" id="A0A7J4IRW8"/>
<keyword evidence="1" id="KW-0175">Coiled coil</keyword>
<accession>A0A7J4IRW8</accession>
<dbReference type="EMBL" id="DUFG01000015">
    <property type="protein sequence ID" value="HIH08248.1"/>
    <property type="molecule type" value="Genomic_DNA"/>
</dbReference>
<reference evidence="3" key="1">
    <citation type="journal article" date="2020" name="bioRxiv">
        <title>A rank-normalized archaeal taxonomy based on genome phylogeny resolves widespread incomplete and uneven classifications.</title>
        <authorList>
            <person name="Rinke C."/>
            <person name="Chuvochina M."/>
            <person name="Mussig A.J."/>
            <person name="Chaumeil P.-A."/>
            <person name="Waite D.W."/>
            <person name="Whitman W.B."/>
            <person name="Parks D.H."/>
            <person name="Hugenholtz P."/>
        </authorList>
    </citation>
    <scope>NUCLEOTIDE SEQUENCE [LARGE SCALE GENOMIC DNA]</scope>
</reference>
<evidence type="ECO:0000313" key="3">
    <source>
        <dbReference type="Proteomes" id="UP000577419"/>
    </source>
</evidence>
<feature type="coiled-coil region" evidence="1">
    <location>
        <begin position="155"/>
        <end position="220"/>
    </location>
</feature>
<proteinExistence type="predicted"/>
<feature type="coiled-coil region" evidence="1">
    <location>
        <begin position="282"/>
        <end position="352"/>
    </location>
</feature>